<dbReference type="GO" id="GO:0019288">
    <property type="term" value="P:isopentenyl diphosphate biosynthetic process, methylerythritol 4-phosphate pathway"/>
    <property type="evidence" value="ECO:0007669"/>
    <property type="project" value="UniProtKB-UniRule"/>
</dbReference>
<organism evidence="15 16">
    <name type="scientific">Christensenella minuta</name>
    <dbReference type="NCBI Taxonomy" id="626937"/>
    <lineage>
        <taxon>Bacteria</taxon>
        <taxon>Bacillati</taxon>
        <taxon>Bacillota</taxon>
        <taxon>Clostridia</taxon>
        <taxon>Christensenellales</taxon>
        <taxon>Christensenellaceae</taxon>
        <taxon>Christensenella</taxon>
    </lineage>
</organism>
<feature type="binding site" evidence="13">
    <location>
        <position position="238"/>
    </location>
    <ligand>
        <name>a divalent metal cation</name>
        <dbReference type="ChEBI" id="CHEBI:60240"/>
    </ligand>
</feature>
<comment type="cofactor">
    <cofactor evidence="3 13">
        <name>a divalent metal cation</name>
        <dbReference type="ChEBI" id="CHEBI:60240"/>
    </cofactor>
</comment>
<keyword evidence="10 13" id="KW-0414">Isoprene biosynthesis</keyword>
<comment type="caution">
    <text evidence="13">Lacks conserved residue(s) required for the propagation of feature annotation.</text>
</comment>
<dbReference type="Proteomes" id="UP000070366">
    <property type="component" value="Unassembled WGS sequence"/>
</dbReference>
<feature type="site" description="Transition state stabilizer" evidence="13">
    <location>
        <position position="264"/>
    </location>
</feature>
<dbReference type="NCBIfam" id="TIGR00151">
    <property type="entry name" value="ispF"/>
    <property type="match status" value="1"/>
</dbReference>
<feature type="site" description="Transition state stabilizer" evidence="13">
    <location>
        <position position="363"/>
    </location>
</feature>
<dbReference type="HAMAP" id="MF_00108">
    <property type="entry name" value="IspD"/>
    <property type="match status" value="1"/>
</dbReference>
<protein>
    <recommendedName>
        <fullName evidence="13">Bifunctional enzyme IspD/IspF</fullName>
    </recommendedName>
    <domain>
        <recommendedName>
            <fullName evidence="13">2-C-methyl-D-erythritol 4-phosphate cytidylyltransferase</fullName>
            <ecNumber evidence="13">2.7.7.60</ecNumber>
        </recommendedName>
        <alternativeName>
            <fullName evidence="13">4-diphosphocytidyl-2C-methyl-D-erythritol synthase</fullName>
        </alternativeName>
        <alternativeName>
            <fullName evidence="13">MEP cytidylyltransferase</fullName>
            <shortName evidence="13">MCT</shortName>
        </alternativeName>
    </domain>
    <domain>
        <recommendedName>
            <fullName evidence="13">2-C-methyl-D-erythritol 2,4-cyclodiphosphate synthase</fullName>
            <shortName evidence="13">MECDP-synthase</shortName>
            <shortName evidence="13">MECPP-synthase</shortName>
            <shortName evidence="13">MECPS</shortName>
            <ecNumber evidence="13">4.6.1.12</ecNumber>
        </recommendedName>
    </domain>
</protein>
<feature type="binding site" evidence="13">
    <location>
        <begin position="362"/>
        <end position="365"/>
    </location>
    <ligand>
        <name>4-CDP-2-C-methyl-D-erythritol 2-phosphate</name>
        <dbReference type="ChEBI" id="CHEBI:57919"/>
    </ligand>
</feature>
<comment type="similarity">
    <text evidence="6">Belongs to the IspD/TarI cytidylyltransferase family. IspD subfamily.</text>
</comment>
<dbReference type="EC" id="2.7.7.60" evidence="13"/>
<comment type="catalytic activity">
    <reaction evidence="1 13">
        <text>4-CDP-2-C-methyl-D-erythritol 2-phosphate = 2-C-methyl-D-erythritol 2,4-cyclic diphosphate + CMP</text>
        <dbReference type="Rhea" id="RHEA:23864"/>
        <dbReference type="ChEBI" id="CHEBI:57919"/>
        <dbReference type="ChEBI" id="CHEBI:58483"/>
        <dbReference type="ChEBI" id="CHEBI:60377"/>
        <dbReference type="EC" id="4.6.1.12"/>
    </reaction>
</comment>
<evidence type="ECO:0000256" key="4">
    <source>
        <dbReference type="ARBA" id="ARBA00004709"/>
    </source>
</evidence>
<dbReference type="InterPro" id="IPR018294">
    <property type="entry name" value="ISPD_synthase_CS"/>
</dbReference>
<evidence type="ECO:0000313" key="16">
    <source>
        <dbReference type="Proteomes" id="UP000070366"/>
    </source>
</evidence>
<evidence type="ECO:0000256" key="6">
    <source>
        <dbReference type="ARBA" id="ARBA00009789"/>
    </source>
</evidence>
<dbReference type="RefSeq" id="WP_066523491.1">
    <property type="nucleotide sequence ID" value="NZ_CABMOF010000020.1"/>
</dbReference>
<dbReference type="InterPro" id="IPR036571">
    <property type="entry name" value="MECDP_synthase_sf"/>
</dbReference>
<dbReference type="InterPro" id="IPR034683">
    <property type="entry name" value="IspD/TarI"/>
</dbReference>
<feature type="site" description="Transition state stabilizer" evidence="13">
    <location>
        <position position="22"/>
    </location>
</feature>
<evidence type="ECO:0000256" key="3">
    <source>
        <dbReference type="ARBA" id="ARBA00001968"/>
    </source>
</evidence>
<dbReference type="KEGG" id="cmiu:B1H56_06795"/>
<evidence type="ECO:0000256" key="13">
    <source>
        <dbReference type="HAMAP-Rule" id="MF_01520"/>
    </source>
</evidence>
<evidence type="ECO:0000256" key="11">
    <source>
        <dbReference type="ARBA" id="ARBA00023239"/>
    </source>
</evidence>
<keyword evidence="9 13" id="KW-0479">Metal-binding</keyword>
<dbReference type="Pfam" id="PF01128">
    <property type="entry name" value="IspD"/>
    <property type="match status" value="1"/>
</dbReference>
<comment type="similarity">
    <text evidence="13">In the N-terminal section; belongs to the IspD/TarI cytidylyltransferase family. IspD subfamily.</text>
</comment>
<dbReference type="PATRIC" id="fig|626937.4.peg.228"/>
<dbReference type="AlphaFoldDB" id="A0A136Q8D9"/>
<dbReference type="SUPFAM" id="SSF69765">
    <property type="entry name" value="IpsF-like"/>
    <property type="match status" value="1"/>
</dbReference>
<dbReference type="GO" id="GO:0008685">
    <property type="term" value="F:2-C-methyl-D-erythritol 2,4-cyclodiphosphate synthase activity"/>
    <property type="evidence" value="ECO:0007669"/>
    <property type="project" value="UniProtKB-UniRule"/>
</dbReference>
<feature type="site" description="Transition state stabilizer" evidence="13">
    <location>
        <position position="15"/>
    </location>
</feature>
<evidence type="ECO:0000256" key="5">
    <source>
        <dbReference type="ARBA" id="ARBA00004787"/>
    </source>
</evidence>
<comment type="function">
    <text evidence="13">Bifunctional enzyme that catalyzes the formation of 4-diphosphocytidyl-2-C-methyl-D-erythritol from CTP and 2-C-methyl-D-erythritol 4-phosphate (MEP) (IspD), and catalyzes the conversion of 4-diphosphocytidyl-2-C-methyl-D-erythritol 2-phosphate (CDP-ME2P) to 2-C-methyl-D-erythritol 2,4-cyclodiphosphate (ME-CPP) with a corresponding release of cytidine 5-monophosphate (CMP) (IspF).</text>
</comment>
<dbReference type="PROSITE" id="PS01295">
    <property type="entry name" value="ISPD"/>
    <property type="match status" value="1"/>
</dbReference>
<dbReference type="HAMAP" id="MF_01520">
    <property type="entry name" value="IspDF"/>
    <property type="match status" value="1"/>
</dbReference>
<dbReference type="PANTHER" id="PTHR43181">
    <property type="entry name" value="2-C-METHYL-D-ERYTHRITOL 2,4-CYCLODIPHOSPHATE SYNTHASE, CHLOROPLASTIC"/>
    <property type="match status" value="1"/>
</dbReference>
<dbReference type="PANTHER" id="PTHR43181:SF1">
    <property type="entry name" value="2-C-METHYL-D-ERYTHRITOL 2,4-CYCLODIPHOSPHATE SYNTHASE, CHLOROPLASTIC"/>
    <property type="match status" value="1"/>
</dbReference>
<comment type="caution">
    <text evidence="15">The sequence shown here is derived from an EMBL/GenBank/DDBJ whole genome shotgun (WGS) entry which is preliminary data.</text>
</comment>
<feature type="binding site" evidence="13">
    <location>
        <position position="372"/>
    </location>
    <ligand>
        <name>4-CDP-2-C-methyl-D-erythritol 2-phosphate</name>
        <dbReference type="ChEBI" id="CHEBI:57919"/>
    </ligand>
</feature>
<feature type="binding site" evidence="13">
    <location>
        <begin position="291"/>
        <end position="295"/>
    </location>
    <ligand>
        <name>4-CDP-2-C-methyl-D-erythritol 2-phosphate</name>
        <dbReference type="ChEBI" id="CHEBI:57919"/>
    </ligand>
</feature>
<dbReference type="GO" id="GO:0046872">
    <property type="term" value="F:metal ion binding"/>
    <property type="evidence" value="ECO:0007669"/>
    <property type="project" value="UniProtKB-KW"/>
</dbReference>
<evidence type="ECO:0000256" key="7">
    <source>
        <dbReference type="ARBA" id="ARBA00022679"/>
    </source>
</evidence>
<dbReference type="HAMAP" id="MF_00107">
    <property type="entry name" value="IspF"/>
    <property type="match status" value="1"/>
</dbReference>
<feature type="region of interest" description="2-C-methyl-D-erythritol 2,4-cyclodiphosphate synthase" evidence="13">
    <location>
        <begin position="232"/>
        <end position="389"/>
    </location>
</feature>
<name>A0A136Q8D9_9FIRM</name>
<feature type="domain" description="2-C-methyl-D-erythritol 2,4-cyclodiphosphate synthase" evidence="14">
    <location>
        <begin position="231"/>
        <end position="384"/>
    </location>
</feature>
<dbReference type="InterPro" id="IPR029044">
    <property type="entry name" value="Nucleotide-diphossugar_trans"/>
</dbReference>
<evidence type="ECO:0000259" key="14">
    <source>
        <dbReference type="Pfam" id="PF02542"/>
    </source>
</evidence>
<sequence length="389" mass="42842">MKICAIILAAGSGRRMKMDTNKVFIKFDEQSAVVRCLKTFEATGLFSDIIVVCKPEERETMERKMNKYVKGLRCIFCEGGKERQHSVANALPLVPDDTDIVMVHDAARCFVTERIIRDCAASAIRCGSGVTAIPATDTIKRTRRNVVEETLPREELVCVQTPQAFSRELLMRAYAQAEEDGFLGTDDASLVERICDEVHIVPGSPDNIKLTTRADVEHGNDIARKQQMSDIRIGNGFDMHAFAKDRKLILGGVEIPCDFGLDGHSDADVLVHAIMDALLGAARMGDIGGLFPDTDPQYKDIYSIDLLKEVGTLLTKYGYCVINIDSTLIMQKPKVMPYRDTMVENIAGALGMPRSYVNVKATTTEYLGAVGRGEGAAAQAVCILQKKRQ</sequence>
<dbReference type="Pfam" id="PF02542">
    <property type="entry name" value="YgbB"/>
    <property type="match status" value="1"/>
</dbReference>
<comment type="pathway">
    <text evidence="4 13">Isoprenoid biosynthesis; isopentenyl diphosphate biosynthesis via DXP pathway; isopentenyl diphosphate from 1-deoxy-D-xylulose 5-phosphate: step 4/6.</text>
</comment>
<feature type="binding site" evidence="13">
    <location>
        <position position="272"/>
    </location>
    <ligand>
        <name>a divalent metal cation</name>
        <dbReference type="ChEBI" id="CHEBI:60240"/>
    </ligand>
</feature>
<feature type="binding site" evidence="13">
    <location>
        <begin position="286"/>
        <end position="288"/>
    </location>
    <ligand>
        <name>4-CDP-2-C-methyl-D-erythritol 2-phosphate</name>
        <dbReference type="ChEBI" id="CHEBI:57919"/>
    </ligand>
</feature>
<dbReference type="CDD" id="cd00554">
    <property type="entry name" value="MECDP_synthase"/>
    <property type="match status" value="1"/>
</dbReference>
<feature type="binding site" evidence="13">
    <location>
        <position position="240"/>
    </location>
    <ligand>
        <name>a divalent metal cation</name>
        <dbReference type="ChEBI" id="CHEBI:60240"/>
    </ligand>
</feature>
<feature type="binding site" evidence="13">
    <location>
        <begin position="264"/>
        <end position="265"/>
    </location>
    <ligand>
        <name>4-CDP-2-C-methyl-D-erythritol 2-phosphate</name>
        <dbReference type="ChEBI" id="CHEBI:57919"/>
    </ligand>
</feature>
<dbReference type="GO" id="GO:0016114">
    <property type="term" value="P:terpenoid biosynthetic process"/>
    <property type="evidence" value="ECO:0007669"/>
    <property type="project" value="InterPro"/>
</dbReference>
<accession>A0A136Q8D9</accession>
<dbReference type="PROSITE" id="PS01350">
    <property type="entry name" value="ISPF"/>
    <property type="match status" value="1"/>
</dbReference>
<evidence type="ECO:0000256" key="10">
    <source>
        <dbReference type="ARBA" id="ARBA00023229"/>
    </source>
</evidence>
<evidence type="ECO:0000256" key="8">
    <source>
        <dbReference type="ARBA" id="ARBA00022695"/>
    </source>
</evidence>
<dbReference type="EMBL" id="LSZW01000022">
    <property type="protein sequence ID" value="KXK66922.1"/>
    <property type="molecule type" value="Genomic_DNA"/>
</dbReference>
<dbReference type="FunFam" id="3.90.550.10:FF:000003">
    <property type="entry name" value="2-C-methyl-D-erythritol 4-phosphate cytidylyltransferase"/>
    <property type="match status" value="1"/>
</dbReference>
<keyword evidence="12 13" id="KW-0511">Multifunctional enzyme</keyword>
<dbReference type="Gene3D" id="3.30.1330.50">
    <property type="entry name" value="2-C-methyl-D-erythritol 2,4-cyclodiphosphate synthase"/>
    <property type="match status" value="1"/>
</dbReference>
<keyword evidence="8 13" id="KW-0548">Nucleotidyltransferase</keyword>
<dbReference type="InterPro" id="IPR003526">
    <property type="entry name" value="MECDP_synthase"/>
</dbReference>
<feature type="site" description="Positions MEP for the nucleophilic attack" evidence="13">
    <location>
        <position position="153"/>
    </location>
</feature>
<dbReference type="GO" id="GO:0050518">
    <property type="term" value="F:2-C-methyl-D-erythritol 4-phosphate cytidylyltransferase activity"/>
    <property type="evidence" value="ECO:0007669"/>
    <property type="project" value="UniProtKB-UniRule"/>
</dbReference>
<proteinExistence type="inferred from homology"/>
<comment type="pathway">
    <text evidence="5 13">Isoprenoid biosynthesis; isopentenyl diphosphate biosynthesis via DXP pathway; isopentenyl diphosphate from 1-deoxy-D-xylulose 5-phosphate: step 2/6.</text>
</comment>
<feature type="site" description="Positions MEP for the nucleophilic attack" evidence="13">
    <location>
        <position position="209"/>
    </location>
</feature>
<evidence type="ECO:0000313" key="15">
    <source>
        <dbReference type="EMBL" id="KXK66922.1"/>
    </source>
</evidence>
<feature type="binding site" evidence="13">
    <location>
        <begin position="238"/>
        <end position="240"/>
    </location>
    <ligand>
        <name>4-CDP-2-C-methyl-D-erythritol 2-phosphate</name>
        <dbReference type="ChEBI" id="CHEBI:57919"/>
    </ligand>
</feature>
<keyword evidence="7 13" id="KW-0808">Transferase</keyword>
<keyword evidence="16" id="KW-1185">Reference proteome</keyword>
<dbReference type="OrthoDB" id="9806837at2"/>
<comment type="catalytic activity">
    <reaction evidence="2 13">
        <text>2-C-methyl-D-erythritol 4-phosphate + CTP + H(+) = 4-CDP-2-C-methyl-D-erythritol + diphosphate</text>
        <dbReference type="Rhea" id="RHEA:13429"/>
        <dbReference type="ChEBI" id="CHEBI:15378"/>
        <dbReference type="ChEBI" id="CHEBI:33019"/>
        <dbReference type="ChEBI" id="CHEBI:37563"/>
        <dbReference type="ChEBI" id="CHEBI:57823"/>
        <dbReference type="ChEBI" id="CHEBI:58262"/>
        <dbReference type="EC" id="2.7.7.60"/>
    </reaction>
</comment>
<dbReference type="STRING" id="626937.HMPREF3293_00226"/>
<dbReference type="NCBIfam" id="TIGR00453">
    <property type="entry name" value="ispD"/>
    <property type="match status" value="1"/>
</dbReference>
<dbReference type="CDD" id="cd02516">
    <property type="entry name" value="CDP-ME_synthetase"/>
    <property type="match status" value="1"/>
</dbReference>
<reference evidence="15 16" key="1">
    <citation type="submission" date="2016-02" db="EMBL/GenBank/DDBJ databases">
        <authorList>
            <person name="Wen L."/>
            <person name="He K."/>
            <person name="Yang H."/>
        </authorList>
    </citation>
    <scope>NUCLEOTIDE SEQUENCE [LARGE SCALE GENOMIC DNA]</scope>
    <source>
        <strain evidence="15 16">DSM 22607</strain>
    </source>
</reference>
<feature type="region of interest" description="2-C-methyl-D-erythritol 4-phosphate cytidylyltransferase" evidence="13">
    <location>
        <begin position="1"/>
        <end position="231"/>
    </location>
</feature>
<dbReference type="InterPro" id="IPR001228">
    <property type="entry name" value="IspD"/>
</dbReference>
<dbReference type="EC" id="4.6.1.12" evidence="13"/>
<dbReference type="Gene3D" id="3.90.550.10">
    <property type="entry name" value="Spore Coat Polysaccharide Biosynthesis Protein SpsA, Chain A"/>
    <property type="match status" value="1"/>
</dbReference>
<evidence type="ECO:0000256" key="2">
    <source>
        <dbReference type="ARBA" id="ARBA00001282"/>
    </source>
</evidence>
<dbReference type="UniPathway" id="UPA00056">
    <property type="reaction ID" value="UER00093"/>
</dbReference>
<keyword evidence="11 13" id="KW-0456">Lyase</keyword>
<evidence type="ECO:0000256" key="12">
    <source>
        <dbReference type="ARBA" id="ARBA00023268"/>
    </source>
</evidence>
<evidence type="ECO:0000256" key="9">
    <source>
        <dbReference type="ARBA" id="ARBA00022723"/>
    </source>
</evidence>
<comment type="similarity">
    <text evidence="13">In the C-terminal section; belongs to the IspF family.</text>
</comment>
<dbReference type="InterPro" id="IPR020555">
    <property type="entry name" value="MECDP_synthase_CS"/>
</dbReference>
<dbReference type="SUPFAM" id="SSF53448">
    <property type="entry name" value="Nucleotide-diphospho-sugar transferases"/>
    <property type="match status" value="1"/>
</dbReference>
<gene>
    <name evidence="13" type="primary">ispDF</name>
    <name evidence="15" type="ORF">HMPREF3293_00226</name>
</gene>
<dbReference type="InterPro" id="IPR026596">
    <property type="entry name" value="IspD/F"/>
</dbReference>
<evidence type="ECO:0000256" key="1">
    <source>
        <dbReference type="ARBA" id="ARBA00000200"/>
    </source>
</evidence>